<dbReference type="EMBL" id="CAAJGR010000113">
    <property type="protein sequence ID" value="VHO04812.1"/>
    <property type="molecule type" value="Genomic_DNA"/>
</dbReference>
<feature type="transmembrane region" description="Helical" evidence="1">
    <location>
        <begin position="38"/>
        <end position="57"/>
    </location>
</feature>
<proteinExistence type="predicted"/>
<evidence type="ECO:0000313" key="2">
    <source>
        <dbReference type="EMBL" id="VHO04812.1"/>
    </source>
</evidence>
<organism evidence="2">
    <name type="scientific">Rheinheimera sp. BAL341</name>
    <dbReference type="NCBI Taxonomy" id="1708203"/>
    <lineage>
        <taxon>Bacteria</taxon>
        <taxon>Pseudomonadati</taxon>
        <taxon>Pseudomonadota</taxon>
        <taxon>Gammaproteobacteria</taxon>
        <taxon>Chromatiales</taxon>
        <taxon>Chromatiaceae</taxon>
        <taxon>Rheinheimera</taxon>
    </lineage>
</organism>
<keyword evidence="1" id="KW-0472">Membrane</keyword>
<protein>
    <submittedName>
        <fullName evidence="2">Uncharacterized protein</fullName>
    </submittedName>
</protein>
<evidence type="ECO:0000256" key="1">
    <source>
        <dbReference type="SAM" id="Phobius"/>
    </source>
</evidence>
<accession>A0A486XT54</accession>
<keyword evidence="1" id="KW-0812">Transmembrane</keyword>
<gene>
    <name evidence="2" type="ORF">BAL341_2080</name>
</gene>
<sequence>MTTLITILALLFAALFILVTLAEKFGNRDPDQAAKLSRYIMPLVVLLILAQVIKFAFFSD</sequence>
<reference evidence="2" key="1">
    <citation type="submission" date="2019-04" db="EMBL/GenBank/DDBJ databases">
        <authorList>
            <person name="Brambilla D."/>
        </authorList>
    </citation>
    <scope>NUCLEOTIDE SEQUENCE</scope>
    <source>
        <strain evidence="2">BAL1</strain>
    </source>
</reference>
<keyword evidence="1" id="KW-1133">Transmembrane helix</keyword>
<dbReference type="AlphaFoldDB" id="A0A486XT54"/>
<name>A0A486XT54_9GAMM</name>